<dbReference type="Proteomes" id="UP001319200">
    <property type="component" value="Unassembled WGS sequence"/>
</dbReference>
<comment type="caution">
    <text evidence="1">The sequence shown here is derived from an EMBL/GenBank/DDBJ whole genome shotgun (WGS) entry which is preliminary data.</text>
</comment>
<evidence type="ECO:0000313" key="2">
    <source>
        <dbReference type="Proteomes" id="UP001319200"/>
    </source>
</evidence>
<gene>
    <name evidence="1" type="ORF">KK083_25805</name>
</gene>
<dbReference type="AlphaFoldDB" id="A0AAP2GQN8"/>
<organism evidence="1 2">
    <name type="scientific">Chryseosolibacter histidini</name>
    <dbReference type="NCBI Taxonomy" id="2782349"/>
    <lineage>
        <taxon>Bacteria</taxon>
        <taxon>Pseudomonadati</taxon>
        <taxon>Bacteroidota</taxon>
        <taxon>Cytophagia</taxon>
        <taxon>Cytophagales</taxon>
        <taxon>Chryseotaleaceae</taxon>
        <taxon>Chryseosolibacter</taxon>
    </lineage>
</organism>
<proteinExistence type="predicted"/>
<sequence>MFMSHHTDIMIGQVQDVPEKLCLDPDYLWHMNAKHTISMGFTHGY</sequence>
<reference evidence="1 2" key="1">
    <citation type="submission" date="2021-05" db="EMBL/GenBank/DDBJ databases">
        <title>A Polyphasic approach of four new species of the genus Ohtaekwangia: Ohtaekwangia histidinii sp. nov., Ohtaekwangia cretensis sp. nov., Ohtaekwangia indiensis sp. nov., Ohtaekwangia reichenbachii sp. nov. from diverse environment.</title>
        <authorList>
            <person name="Octaviana S."/>
        </authorList>
    </citation>
    <scope>NUCLEOTIDE SEQUENCE [LARGE SCALE GENOMIC DNA]</scope>
    <source>
        <strain evidence="1 2">PWU4</strain>
    </source>
</reference>
<name>A0AAP2GQN8_9BACT</name>
<accession>A0AAP2GQN8</accession>
<dbReference type="EMBL" id="JAHESF010000039">
    <property type="protein sequence ID" value="MBT1700328.1"/>
    <property type="molecule type" value="Genomic_DNA"/>
</dbReference>
<dbReference type="RefSeq" id="WP_254168863.1">
    <property type="nucleotide sequence ID" value="NZ_JAHESF010000039.1"/>
</dbReference>
<keyword evidence="2" id="KW-1185">Reference proteome</keyword>
<protein>
    <submittedName>
        <fullName evidence="1">Uncharacterized protein</fullName>
    </submittedName>
</protein>
<evidence type="ECO:0000313" key="1">
    <source>
        <dbReference type="EMBL" id="MBT1700328.1"/>
    </source>
</evidence>